<feature type="compositionally biased region" description="Acidic residues" evidence="4">
    <location>
        <begin position="108"/>
        <end position="135"/>
    </location>
</feature>
<dbReference type="GO" id="GO:0006364">
    <property type="term" value="P:rRNA processing"/>
    <property type="evidence" value="ECO:0007669"/>
    <property type="project" value="InterPro"/>
</dbReference>
<accession>A0A1X2GKJ9</accession>
<evidence type="ECO:0000256" key="2">
    <source>
        <dbReference type="ARBA" id="ARBA00022553"/>
    </source>
</evidence>
<feature type="compositionally biased region" description="Acidic residues" evidence="4">
    <location>
        <begin position="160"/>
        <end position="175"/>
    </location>
</feature>
<keyword evidence="6" id="KW-1185">Reference proteome</keyword>
<feature type="compositionally biased region" description="Low complexity" evidence="4">
    <location>
        <begin position="639"/>
        <end position="649"/>
    </location>
</feature>
<feature type="compositionally biased region" description="Acidic residues" evidence="4">
    <location>
        <begin position="50"/>
        <end position="81"/>
    </location>
</feature>
<feature type="region of interest" description="Disordered" evidence="4">
    <location>
        <begin position="495"/>
        <end position="770"/>
    </location>
</feature>
<feature type="compositionally biased region" description="Acidic residues" evidence="4">
    <location>
        <begin position="578"/>
        <end position="587"/>
    </location>
</feature>
<keyword evidence="3" id="KW-0539">Nucleus</keyword>
<feature type="compositionally biased region" description="Acidic residues" evidence="4">
    <location>
        <begin position="508"/>
        <end position="523"/>
    </location>
</feature>
<proteinExistence type="predicted"/>
<comment type="subcellular location">
    <subcellularLocation>
        <location evidence="1">Nucleus</location>
        <location evidence="1">Nucleolus</location>
    </subcellularLocation>
</comment>
<reference evidence="5 6" key="1">
    <citation type="submission" date="2016-07" db="EMBL/GenBank/DDBJ databases">
        <title>Pervasive Adenine N6-methylation of Active Genes in Fungi.</title>
        <authorList>
            <consortium name="DOE Joint Genome Institute"/>
            <person name="Mondo S.J."/>
            <person name="Dannebaum R.O."/>
            <person name="Kuo R.C."/>
            <person name="Labutti K."/>
            <person name="Haridas S."/>
            <person name="Kuo A."/>
            <person name="Salamov A."/>
            <person name="Ahrendt S.R."/>
            <person name="Lipzen A."/>
            <person name="Sullivan W."/>
            <person name="Andreopoulos W.B."/>
            <person name="Clum A."/>
            <person name="Lindquist E."/>
            <person name="Daum C."/>
            <person name="Ramamoorthy G.K."/>
            <person name="Gryganskyi A."/>
            <person name="Culley D."/>
            <person name="Magnuson J.K."/>
            <person name="James T.Y."/>
            <person name="O'Malley M.A."/>
            <person name="Stajich J.E."/>
            <person name="Spatafora J.W."/>
            <person name="Visel A."/>
            <person name="Grigoriev I.V."/>
        </authorList>
    </citation>
    <scope>NUCLEOTIDE SEQUENCE [LARGE SCALE GENOMIC DNA]</scope>
    <source>
        <strain evidence="5 6">NRRL 3301</strain>
    </source>
</reference>
<feature type="compositionally biased region" description="Acidic residues" evidence="4">
    <location>
        <begin position="184"/>
        <end position="193"/>
    </location>
</feature>
<evidence type="ECO:0000313" key="6">
    <source>
        <dbReference type="Proteomes" id="UP000242146"/>
    </source>
</evidence>
<dbReference type="OrthoDB" id="277439at2759"/>
<keyword evidence="2" id="KW-0597">Phosphoprotein</keyword>
<feature type="compositionally biased region" description="Acidic residues" evidence="4">
    <location>
        <begin position="750"/>
        <end position="759"/>
    </location>
</feature>
<name>A0A1X2GKJ9_9FUNG</name>
<dbReference type="InterPro" id="IPR006709">
    <property type="entry name" value="SSU_processome_Utp14"/>
</dbReference>
<feature type="compositionally biased region" description="Polar residues" evidence="4">
    <location>
        <begin position="234"/>
        <end position="245"/>
    </location>
</feature>
<dbReference type="GO" id="GO:0032040">
    <property type="term" value="C:small-subunit processome"/>
    <property type="evidence" value="ECO:0007669"/>
    <property type="project" value="InterPro"/>
</dbReference>
<evidence type="ECO:0000256" key="3">
    <source>
        <dbReference type="ARBA" id="ARBA00023242"/>
    </source>
</evidence>
<feature type="compositionally biased region" description="Basic residues" evidence="4">
    <location>
        <begin position="1"/>
        <end position="10"/>
    </location>
</feature>
<gene>
    <name evidence="5" type="ORF">DM01DRAFT_1406972</name>
</gene>
<protein>
    <submittedName>
        <fullName evidence="5">Small-subunit processome</fullName>
    </submittedName>
</protein>
<organism evidence="5 6">
    <name type="scientific">Hesseltinella vesiculosa</name>
    <dbReference type="NCBI Taxonomy" id="101127"/>
    <lineage>
        <taxon>Eukaryota</taxon>
        <taxon>Fungi</taxon>
        <taxon>Fungi incertae sedis</taxon>
        <taxon>Mucoromycota</taxon>
        <taxon>Mucoromycotina</taxon>
        <taxon>Mucoromycetes</taxon>
        <taxon>Mucorales</taxon>
        <taxon>Cunninghamellaceae</taxon>
        <taxon>Hesseltinella</taxon>
    </lineage>
</organism>
<feature type="compositionally biased region" description="Basic and acidic residues" evidence="4">
    <location>
        <begin position="556"/>
        <end position="577"/>
    </location>
</feature>
<evidence type="ECO:0000313" key="5">
    <source>
        <dbReference type="EMBL" id="ORX55819.1"/>
    </source>
</evidence>
<feature type="region of interest" description="Disordered" evidence="4">
    <location>
        <begin position="1"/>
        <end position="247"/>
    </location>
</feature>
<dbReference type="STRING" id="101127.A0A1X2GKJ9"/>
<dbReference type="PANTHER" id="PTHR14150:SF12">
    <property type="entry name" value="U3 SMALL NUCLEOLAR RNA-ASSOCIATED PROTEIN 14 HOMOLOG A"/>
    <property type="match status" value="1"/>
</dbReference>
<dbReference type="Pfam" id="PF04615">
    <property type="entry name" value="Utp14"/>
    <property type="match status" value="1"/>
</dbReference>
<comment type="caution">
    <text evidence="5">The sequence shown here is derived from an EMBL/GenBank/DDBJ whole genome shotgun (WGS) entry which is preliminary data.</text>
</comment>
<feature type="compositionally biased region" description="Low complexity" evidence="4">
    <location>
        <begin position="715"/>
        <end position="749"/>
    </location>
</feature>
<dbReference type="Proteomes" id="UP000242146">
    <property type="component" value="Unassembled WGS sequence"/>
</dbReference>
<feature type="compositionally biased region" description="Acidic residues" evidence="4">
    <location>
        <begin position="141"/>
        <end position="151"/>
    </location>
</feature>
<dbReference type="AlphaFoldDB" id="A0A1X2GKJ9"/>
<evidence type="ECO:0000256" key="1">
    <source>
        <dbReference type="ARBA" id="ARBA00004604"/>
    </source>
</evidence>
<evidence type="ECO:0000256" key="4">
    <source>
        <dbReference type="SAM" id="MobiDB-lite"/>
    </source>
</evidence>
<dbReference type="PANTHER" id="PTHR14150">
    <property type="entry name" value="U3 SMALL NUCLEOLAR RNA-ASSOCIATED PROTEIN 14"/>
    <property type="match status" value="1"/>
</dbReference>
<dbReference type="EMBL" id="MCGT01000011">
    <property type="protein sequence ID" value="ORX55819.1"/>
    <property type="molecule type" value="Genomic_DNA"/>
</dbReference>
<sequence length="921" mass="103175">MARSQQKKRGSGNGTSRGRGSRHAKKDVTDVFEADDDQRQIQRRGHTLDEVDNFEYEAGDIDEDDDEEIDSDDAFEDEDNDRFDHFKFAGSTKPELKKAKKQVKFQEEEPEIDLNEDDDDNAADENSEDGDDYMDLADMLDNSDDQDEDTAAVDQFLGDDGSEEQQSDSDAESDMEAFKGIGSDDSDDNDEAQESMISLIQSLSKKRKQTGDQGGNKKRHLTERNEVYEENEFNLPTTRISASTEQPKRTLDLADMMGSLQGEASLGQVKSSLESLAAKSKATLSAPLAKRVQDRLEREVAYGQAAKEITRWEPTVLENRSADHLHFPMQNGQETRDSKTSASLASTFVASTNLEKQIEQALQDAGMKDEELEAFESLKLNKLSVEEVEQRRQELAMMRELMYRHERKAKRMKKIKSKAYRKLKRKEKARLDEITEMNNVDHEMDQEDMMEAARHRAEERMTLKHKNTGKWAKRALARGQLDEGTREAIMEQLQRGEDLRRKIQGNDGDSDGSDSNDSDDDYDDAHAMAAKLDSLAHDIQQDTQPKKGLLSMKFMQDAEARNQKETMAELDSFREEWLNDEDDDQAEQDPANHRQVQNNPGRIAFGANMKNDKKPVQGTTTPSADVKLNAHGQIEKIARGAAHTTRTTGSVQVASKAAKPSPLADLDDDASNPWLQNDTSRLSKKASKSNKATSTQGKPRKTKGAADEDDDVELDLTQVLTVHKASKSPAAATKKSTKASSKPMPTAASDNDDDSDDADPTPMVPTTNKLTFSQRDLVAQAFADDNVVEEFEEEKQAVIAEDGDKVEDLTLPGWGNWGGKGVKKSAKKKKFLKVTKGISADKRKDAKLANVILNEKRHKKAEKYQSTSIPFPFKSMEQYEHSLRAPVGKEWNTTDIHRKMTKPRVITKLGTVIDPLSAPFK</sequence>